<keyword evidence="1" id="KW-1133">Transmembrane helix</keyword>
<accession>A0A437AI53</accession>
<dbReference type="EMBL" id="RCSS01000772">
    <property type="protein sequence ID" value="RVD90802.1"/>
    <property type="molecule type" value="Genomic_DNA"/>
</dbReference>
<keyword evidence="1" id="KW-0472">Membrane</keyword>
<protein>
    <submittedName>
        <fullName evidence="2">Uncharacterized protein</fullName>
    </submittedName>
</protein>
<feature type="transmembrane region" description="Helical" evidence="1">
    <location>
        <begin position="94"/>
        <end position="114"/>
    </location>
</feature>
<feature type="transmembrane region" description="Helical" evidence="1">
    <location>
        <begin position="205"/>
        <end position="222"/>
    </location>
</feature>
<name>A0A437AI53_9MICR</name>
<proteinExistence type="predicted"/>
<dbReference type="AlphaFoldDB" id="A0A437AI53"/>
<sequence>MSDNTTRTSRLKALFKERDREIPKLRKRIKSNLRSWSKNLSNTLFILISFLLLSILTKYKDYSLYFYLTIFIISFESVNLLICAFRIYNFKKIWFVIHLITSLFKLILIIHLYFNHLRRMDMVRHFFLPENKVLEISELVTNSYFVYLRVIYFLQIFANILIFSGKLFKKFIFLSQLGTLLIGIGYFLLILTLKFSSNFDLLQTFIGQIQLFSFLICLLISYLQISKKFLFILISYFILFVNCLYFYTTFYLILSFNVIYFELLICLETGIVLSQDGSADFIKMVYHFIKLKLIQMIDVSDSELISID</sequence>
<feature type="transmembrane region" description="Helical" evidence="1">
    <location>
        <begin position="144"/>
        <end position="164"/>
    </location>
</feature>
<feature type="transmembrane region" description="Helical" evidence="1">
    <location>
        <begin position="171"/>
        <end position="193"/>
    </location>
</feature>
<feature type="transmembrane region" description="Helical" evidence="1">
    <location>
        <begin position="229"/>
        <end position="247"/>
    </location>
</feature>
<evidence type="ECO:0000313" key="3">
    <source>
        <dbReference type="Proteomes" id="UP000282876"/>
    </source>
</evidence>
<keyword evidence="3" id="KW-1185">Reference proteome</keyword>
<organism evidence="2 3">
    <name type="scientific">Tubulinosema ratisbonensis</name>
    <dbReference type="NCBI Taxonomy" id="291195"/>
    <lineage>
        <taxon>Eukaryota</taxon>
        <taxon>Fungi</taxon>
        <taxon>Fungi incertae sedis</taxon>
        <taxon>Microsporidia</taxon>
        <taxon>Tubulinosematoidea</taxon>
        <taxon>Tubulinosematidae</taxon>
        <taxon>Tubulinosema</taxon>
    </lineage>
</organism>
<feature type="transmembrane region" description="Helical" evidence="1">
    <location>
        <begin position="36"/>
        <end position="56"/>
    </location>
</feature>
<gene>
    <name evidence="2" type="ORF">TUBRATIS_27740</name>
</gene>
<dbReference type="VEuPathDB" id="MicrosporidiaDB:TUBRATIS_27740"/>
<reference evidence="2 3" key="1">
    <citation type="submission" date="2018-10" db="EMBL/GenBank/DDBJ databases">
        <title>Draft genome sequence of the microsporidian Tubulinosema ratisbonensis.</title>
        <authorList>
            <person name="Polonais V."/>
            <person name="Peyretaillade E."/>
            <person name="Niehus S."/>
            <person name="Wawrzyniak I."/>
            <person name="Franchet A."/>
            <person name="Gaspin C."/>
            <person name="Reichstadt M."/>
            <person name="Belser C."/>
            <person name="Labadie K."/>
            <person name="Delbac F."/>
            <person name="Ferrandon D."/>
        </authorList>
    </citation>
    <scope>NUCLEOTIDE SEQUENCE [LARGE SCALE GENOMIC DNA]</scope>
    <source>
        <strain evidence="2 3">Franzen</strain>
    </source>
</reference>
<evidence type="ECO:0000256" key="1">
    <source>
        <dbReference type="SAM" id="Phobius"/>
    </source>
</evidence>
<evidence type="ECO:0000313" key="2">
    <source>
        <dbReference type="EMBL" id="RVD90802.1"/>
    </source>
</evidence>
<keyword evidence="1" id="KW-0812">Transmembrane</keyword>
<comment type="caution">
    <text evidence="2">The sequence shown here is derived from an EMBL/GenBank/DDBJ whole genome shotgun (WGS) entry which is preliminary data.</text>
</comment>
<feature type="transmembrane region" description="Helical" evidence="1">
    <location>
        <begin position="62"/>
        <end position="82"/>
    </location>
</feature>
<dbReference type="Proteomes" id="UP000282876">
    <property type="component" value="Unassembled WGS sequence"/>
</dbReference>